<evidence type="ECO:0000256" key="1">
    <source>
        <dbReference type="ARBA" id="ARBA00061469"/>
    </source>
</evidence>
<dbReference type="InterPro" id="IPR018618">
    <property type="entry name" value="GID4/10-like"/>
</dbReference>
<proteinExistence type="inferred from homology"/>
<accession>A0AAE1C1E6</accession>
<feature type="region of interest" description="Disordered" evidence="2">
    <location>
        <begin position="603"/>
        <end position="628"/>
    </location>
</feature>
<feature type="compositionally biased region" description="Basic and acidic residues" evidence="2">
    <location>
        <begin position="211"/>
        <end position="229"/>
    </location>
</feature>
<name>A0AAE1C1E6_9PEZI</name>
<dbReference type="AlphaFoldDB" id="A0AAE1C1E6"/>
<feature type="compositionally biased region" description="Low complexity" evidence="2">
    <location>
        <begin position="83"/>
        <end position="99"/>
    </location>
</feature>
<dbReference type="GO" id="GO:0045721">
    <property type="term" value="P:negative regulation of gluconeogenesis"/>
    <property type="evidence" value="ECO:0007669"/>
    <property type="project" value="TreeGrafter"/>
</dbReference>
<sequence>MPPPTSPTSPHSRIGARPLTPLSYLSSPVPDFAATLRSTEAAERADEANVSFLRDSLDELERISHTSRTHIEPHRDPRRRPQSRQGQAQGQTAAAQSSDTPEDLSRRERLQRVLQRLNRLHEPAVSSHSAYSNRTPSPNRQSLYDWAPSYNDNDHQQGNELDNILDELRRDQTETRHPDVSRVLSQGQLDTHRARREGNGTPAPGTTAAEAAERRERIRDRERRRRETEWVSLRARAAIQRSRQEGSPSATERMLRYVMERERSGISEEEDRARASGWFRPNNAGNITAGQHSGPRALPPLDDMSDLWSASTGEDHVTRDLERQERIEAFRRGYLAESVPSRLPRISTPPPVPSNVVPPNVSTLFLENALRYLDELRWIPTPEDLDSSELRDRNANVLDLSIDHGLATPELWADKHNDFVMDVHALRPLPYSSWLQPGTSFEGHQLATNSRIPCDMRPSRSSTVTHVLEQINPDYHSRSTSTTQDHPPGSTSATPFDATRPWLSHTPVLPNLYALQAANRQLAETQHDHWPVRVTLHTIDWEKMTLQGTMEAYDVPQHPTSLSILGNNGSERPKAGKKSAPIVTYLEGHIIDLRTHSFLTPLTEAPTDKSGNTANTTTSPTAELAFPPTTTATDAKNWLRLPPFNTLSPTKSTDPLSTLSLADTAANTLLSTQALNHDLLEKYIFMRWKERCFIHTPNDPCPEKTSHSSTASGDQDRGHGLTISGFYYVSLRRADGKVEGVYFDPGCSPFQSLRLQGKAGGWGAWEFR</sequence>
<comment type="caution">
    <text evidence="3">The sequence shown here is derived from an EMBL/GenBank/DDBJ whole genome shotgun (WGS) entry which is preliminary data.</text>
</comment>
<feature type="compositionally biased region" description="Polar residues" evidence="2">
    <location>
        <begin position="478"/>
        <end position="494"/>
    </location>
</feature>
<dbReference type="PANTHER" id="PTHR14534">
    <property type="entry name" value="VACUOLAR IMPORT AND DEGRADATION PROTEIN 24"/>
    <property type="match status" value="1"/>
</dbReference>
<reference evidence="3" key="1">
    <citation type="submission" date="2023-07" db="EMBL/GenBank/DDBJ databases">
        <title>Black Yeasts Isolated from many extreme environments.</title>
        <authorList>
            <person name="Coleine C."/>
            <person name="Stajich J.E."/>
            <person name="Selbmann L."/>
        </authorList>
    </citation>
    <scope>NUCLEOTIDE SEQUENCE</scope>
    <source>
        <strain evidence="3">CCFEE 5485</strain>
    </source>
</reference>
<feature type="compositionally biased region" description="Polar residues" evidence="2">
    <location>
        <begin position="126"/>
        <end position="142"/>
    </location>
</feature>
<gene>
    <name evidence="3" type="ORF">LTR78_005417</name>
</gene>
<dbReference type="GO" id="GO:0005773">
    <property type="term" value="C:vacuole"/>
    <property type="evidence" value="ECO:0007669"/>
    <property type="project" value="GOC"/>
</dbReference>
<comment type="similarity">
    <text evidence="1">Belongs to the GID4/VID24 family.</text>
</comment>
<dbReference type="Proteomes" id="UP001274830">
    <property type="component" value="Unassembled WGS sequence"/>
</dbReference>
<keyword evidence="4" id="KW-1185">Reference proteome</keyword>
<dbReference type="GO" id="GO:0034657">
    <property type="term" value="C:GID complex"/>
    <property type="evidence" value="ECO:0007669"/>
    <property type="project" value="TreeGrafter"/>
</dbReference>
<protein>
    <recommendedName>
        <fullName evidence="5">Vacuolar import and degradation protein-domain-containing protein</fullName>
    </recommendedName>
</protein>
<feature type="region of interest" description="Disordered" evidence="2">
    <location>
        <begin position="473"/>
        <end position="499"/>
    </location>
</feature>
<organism evidence="3 4">
    <name type="scientific">Recurvomyces mirabilis</name>
    <dbReference type="NCBI Taxonomy" id="574656"/>
    <lineage>
        <taxon>Eukaryota</taxon>
        <taxon>Fungi</taxon>
        <taxon>Dikarya</taxon>
        <taxon>Ascomycota</taxon>
        <taxon>Pezizomycotina</taxon>
        <taxon>Dothideomycetes</taxon>
        <taxon>Dothideomycetidae</taxon>
        <taxon>Mycosphaerellales</taxon>
        <taxon>Teratosphaeriaceae</taxon>
        <taxon>Recurvomyces</taxon>
    </lineage>
</organism>
<dbReference type="EMBL" id="JAUTXT010000018">
    <property type="protein sequence ID" value="KAK3674695.1"/>
    <property type="molecule type" value="Genomic_DNA"/>
</dbReference>
<dbReference type="GO" id="GO:0043161">
    <property type="term" value="P:proteasome-mediated ubiquitin-dependent protein catabolic process"/>
    <property type="evidence" value="ECO:0007669"/>
    <property type="project" value="TreeGrafter"/>
</dbReference>
<feature type="region of interest" description="Disordered" evidence="2">
    <location>
        <begin position="173"/>
        <end position="229"/>
    </location>
</feature>
<feature type="compositionally biased region" description="Polar residues" evidence="2">
    <location>
        <begin position="609"/>
        <end position="621"/>
    </location>
</feature>
<dbReference type="GO" id="GO:0007039">
    <property type="term" value="P:protein catabolic process in the vacuole"/>
    <property type="evidence" value="ECO:0007669"/>
    <property type="project" value="TreeGrafter"/>
</dbReference>
<evidence type="ECO:0000313" key="3">
    <source>
        <dbReference type="EMBL" id="KAK3674695.1"/>
    </source>
</evidence>
<dbReference type="PANTHER" id="PTHR14534:SF3">
    <property type="entry name" value="GID COMPLEX SUBUNIT 4 HOMOLOG"/>
    <property type="match status" value="1"/>
</dbReference>
<evidence type="ECO:0000313" key="4">
    <source>
        <dbReference type="Proteomes" id="UP001274830"/>
    </source>
</evidence>
<feature type="region of interest" description="Disordered" evidence="2">
    <location>
        <begin position="120"/>
        <end position="158"/>
    </location>
</feature>
<evidence type="ECO:0000256" key="2">
    <source>
        <dbReference type="SAM" id="MobiDB-lite"/>
    </source>
</evidence>
<dbReference type="Pfam" id="PF09783">
    <property type="entry name" value="Vac_ImportDeg"/>
    <property type="match status" value="1"/>
</dbReference>
<feature type="compositionally biased region" description="Basic and acidic residues" evidence="2">
    <location>
        <begin position="64"/>
        <end position="75"/>
    </location>
</feature>
<evidence type="ECO:0008006" key="5">
    <source>
        <dbReference type="Google" id="ProtNLM"/>
    </source>
</evidence>
<feature type="region of interest" description="Disordered" evidence="2">
    <location>
        <begin position="64"/>
        <end position="106"/>
    </location>
</feature>
<dbReference type="GO" id="GO:0006623">
    <property type="term" value="P:protein targeting to vacuole"/>
    <property type="evidence" value="ECO:0007669"/>
    <property type="project" value="TreeGrafter"/>
</dbReference>
<feature type="region of interest" description="Disordered" evidence="2">
    <location>
        <begin position="1"/>
        <end position="22"/>
    </location>
</feature>